<gene>
    <name evidence="4" type="ORF">NCTC8540_02169</name>
</gene>
<reference evidence="4 5" key="1">
    <citation type="submission" date="2018-06" db="EMBL/GenBank/DDBJ databases">
        <authorList>
            <consortium name="Pathogen Informatics"/>
            <person name="Doyle S."/>
        </authorList>
    </citation>
    <scope>NUCLEOTIDE SEQUENCE [LARGE SCALE GENOMIC DNA]</scope>
    <source>
        <strain evidence="4 5">NCTC8540</strain>
    </source>
</reference>
<accession>A0AB38HBU8</accession>
<dbReference type="AlphaFoldDB" id="A0AB38HBU8"/>
<protein>
    <submittedName>
        <fullName evidence="4">Bacterial protein of uncharacterized function (DUF894)</fullName>
    </submittedName>
</protein>
<proteinExistence type="predicted"/>
<comment type="caution">
    <text evidence="4">The sequence shown here is derived from an EMBL/GenBank/DDBJ whole genome shotgun (WGS) entry which is preliminary data.</text>
</comment>
<keyword evidence="3" id="KW-0472">Membrane</keyword>
<feature type="transmembrane region" description="Helical" evidence="3">
    <location>
        <begin position="16"/>
        <end position="33"/>
    </location>
</feature>
<evidence type="ECO:0000256" key="1">
    <source>
        <dbReference type="ARBA" id="ARBA00022448"/>
    </source>
</evidence>
<evidence type="ECO:0000313" key="5">
    <source>
        <dbReference type="Proteomes" id="UP000254496"/>
    </source>
</evidence>
<dbReference type="Pfam" id="PF05977">
    <property type="entry name" value="MFS_3"/>
    <property type="match status" value="1"/>
</dbReference>
<keyword evidence="2" id="KW-1003">Cell membrane</keyword>
<sequence length="39" mass="4167">MSVSEQSGFAPLKQKLFLVLWIATVLGNVGSFIRDVASG</sequence>
<dbReference type="EMBL" id="UGHJ01000001">
    <property type="protein sequence ID" value="STO69616.1"/>
    <property type="molecule type" value="Genomic_DNA"/>
</dbReference>
<keyword evidence="3" id="KW-1133">Transmembrane helix</keyword>
<dbReference type="InterPro" id="IPR010290">
    <property type="entry name" value="TM_effector"/>
</dbReference>
<evidence type="ECO:0000313" key="4">
    <source>
        <dbReference type="EMBL" id="STO69616.1"/>
    </source>
</evidence>
<dbReference type="Proteomes" id="UP000254496">
    <property type="component" value="Unassembled WGS sequence"/>
</dbReference>
<keyword evidence="3" id="KW-0812">Transmembrane</keyword>
<organism evidence="4 5">
    <name type="scientific">Canicola haemoglobinophilus</name>
    <dbReference type="NCBI Taxonomy" id="733"/>
    <lineage>
        <taxon>Bacteria</taxon>
        <taxon>Pseudomonadati</taxon>
        <taxon>Pseudomonadota</taxon>
        <taxon>Gammaproteobacteria</taxon>
        <taxon>Pasteurellales</taxon>
        <taxon>Pasteurellaceae</taxon>
        <taxon>Canicola</taxon>
    </lineage>
</organism>
<keyword evidence="1" id="KW-0813">Transport</keyword>
<evidence type="ECO:0000256" key="3">
    <source>
        <dbReference type="SAM" id="Phobius"/>
    </source>
</evidence>
<name>A0AB38HBU8_9PAST</name>
<evidence type="ECO:0000256" key="2">
    <source>
        <dbReference type="ARBA" id="ARBA00022475"/>
    </source>
</evidence>